<dbReference type="PANTHER" id="PTHR10566:SF113">
    <property type="entry name" value="PROTEIN ACTIVITY OF BC1 COMPLEX KINASE 7, CHLOROPLASTIC"/>
    <property type="match status" value="1"/>
</dbReference>
<dbReference type="Pfam" id="PF03109">
    <property type="entry name" value="ABC1"/>
    <property type="match status" value="1"/>
</dbReference>
<dbReference type="CDD" id="cd05121">
    <property type="entry name" value="ABC1_ADCK3-like"/>
    <property type="match status" value="1"/>
</dbReference>
<dbReference type="AlphaFoldDB" id="A0A2N1PLF4"/>
<dbReference type="PANTHER" id="PTHR10566">
    <property type="entry name" value="CHAPERONE-ACTIVITY OF BC1 COMPLEX CABC1 -RELATED"/>
    <property type="match status" value="1"/>
</dbReference>
<keyword evidence="2" id="KW-1133">Transmembrane helix</keyword>
<dbReference type="Proteomes" id="UP000233256">
    <property type="component" value="Unassembled WGS sequence"/>
</dbReference>
<proteinExistence type="inferred from homology"/>
<dbReference type="EMBL" id="PGXC01000023">
    <property type="protein sequence ID" value="PKK89177.1"/>
    <property type="molecule type" value="Genomic_DNA"/>
</dbReference>
<evidence type="ECO:0000313" key="4">
    <source>
        <dbReference type="EMBL" id="PKK89177.1"/>
    </source>
</evidence>
<evidence type="ECO:0000256" key="1">
    <source>
        <dbReference type="ARBA" id="ARBA00009670"/>
    </source>
</evidence>
<sequence length="561" mass="63231">MKEEILREISRLESGKLQISRYREILSILLRNGFDNVVQALRVDPSIAGILGHAGIHLNQPVRPLSKNERYRVVLEELGPTFVKLGQILSNRPDMVPPDLMAELATLHSSVAPITTEEMEEVMEGEFGSDWKGRFAKFNEVPFASASMAQVHDGTLPDGTHVAIKIQRPGISRKIEADTKIMLHLGEVLNKHLPEAAALDLPTLVIELRDALRRELDFKGEAANLNRFAEDFRGEPTLFVPRTFPELTTQKVLTMDYVDGISIMDLDGPEWDKPLIARRGANLILRQIFELGCFHADPHPGNIRILPGNIICFLDFGMMGTITDRQRGHLCEIMLGIANDDPKRITRSLIELSRFKGDDATILEDRVTELIERYLRMSLRNLNLGELLESLMATIVDLKLKIPSHFHLLSKALMTVEGVARKLDPDFNMATTIEPFARELLKERLSPRRLIRQTYLAAMDTVMLVKDLPFEISEIITQLKRGKVRIIYDHRGLEPMVRSHEKLVDRIVFAIVLASLVIGSSLMVLSGVPPKWYGVPVIGLAGFVISGFIGFILLYRIGRNR</sequence>
<dbReference type="GO" id="GO:0005524">
    <property type="term" value="F:ATP binding"/>
    <property type="evidence" value="ECO:0007669"/>
    <property type="project" value="InterPro"/>
</dbReference>
<evidence type="ECO:0000259" key="3">
    <source>
        <dbReference type="PROSITE" id="PS50011"/>
    </source>
</evidence>
<dbReference type="InterPro" id="IPR004147">
    <property type="entry name" value="ABC1_dom"/>
</dbReference>
<keyword evidence="2" id="KW-0812">Transmembrane</keyword>
<reference evidence="4 5" key="1">
    <citation type="journal article" date="2017" name="ISME J.">
        <title>Potential for microbial H2 and metal transformations associated with novel bacteria and archaea in deep terrestrial subsurface sediments.</title>
        <authorList>
            <person name="Hernsdorf A.W."/>
            <person name="Amano Y."/>
            <person name="Miyakawa K."/>
            <person name="Ise K."/>
            <person name="Suzuki Y."/>
            <person name="Anantharaman K."/>
            <person name="Probst A."/>
            <person name="Burstein D."/>
            <person name="Thomas B.C."/>
            <person name="Banfield J.F."/>
        </authorList>
    </citation>
    <scope>NUCLEOTIDE SEQUENCE [LARGE SCALE GENOMIC DNA]</scope>
    <source>
        <strain evidence="4">HGW-Wallbacteria-1</strain>
    </source>
</reference>
<dbReference type="PROSITE" id="PS50011">
    <property type="entry name" value="PROTEIN_KINASE_DOM"/>
    <property type="match status" value="1"/>
</dbReference>
<name>A0A2N1PLF4_9BACT</name>
<comment type="caution">
    <text evidence="4">The sequence shown here is derived from an EMBL/GenBank/DDBJ whole genome shotgun (WGS) entry which is preliminary data.</text>
</comment>
<evidence type="ECO:0000313" key="5">
    <source>
        <dbReference type="Proteomes" id="UP000233256"/>
    </source>
</evidence>
<dbReference type="InterPro" id="IPR000719">
    <property type="entry name" value="Prot_kinase_dom"/>
</dbReference>
<evidence type="ECO:0000256" key="2">
    <source>
        <dbReference type="SAM" id="Phobius"/>
    </source>
</evidence>
<dbReference type="InterPro" id="IPR050154">
    <property type="entry name" value="UbiB_kinase"/>
</dbReference>
<feature type="domain" description="Protein kinase" evidence="3">
    <location>
        <begin position="116"/>
        <end position="464"/>
    </location>
</feature>
<dbReference type="InterPro" id="IPR011009">
    <property type="entry name" value="Kinase-like_dom_sf"/>
</dbReference>
<comment type="similarity">
    <text evidence="1">Belongs to the protein kinase superfamily. ADCK protein kinase family.</text>
</comment>
<keyword evidence="2" id="KW-0472">Membrane</keyword>
<dbReference type="GO" id="GO:0004672">
    <property type="term" value="F:protein kinase activity"/>
    <property type="evidence" value="ECO:0007669"/>
    <property type="project" value="InterPro"/>
</dbReference>
<feature type="transmembrane region" description="Helical" evidence="2">
    <location>
        <begin position="507"/>
        <end position="526"/>
    </location>
</feature>
<accession>A0A2N1PLF4</accession>
<feature type="transmembrane region" description="Helical" evidence="2">
    <location>
        <begin position="532"/>
        <end position="555"/>
    </location>
</feature>
<organism evidence="4 5">
    <name type="scientific">Candidatus Wallbacteria bacterium HGW-Wallbacteria-1</name>
    <dbReference type="NCBI Taxonomy" id="2013854"/>
    <lineage>
        <taxon>Bacteria</taxon>
        <taxon>Candidatus Walliibacteriota</taxon>
    </lineage>
</organism>
<protein>
    <recommendedName>
        <fullName evidence="3">Protein kinase domain-containing protein</fullName>
    </recommendedName>
</protein>
<dbReference type="SUPFAM" id="SSF56112">
    <property type="entry name" value="Protein kinase-like (PK-like)"/>
    <property type="match status" value="1"/>
</dbReference>
<gene>
    <name evidence="4" type="ORF">CVV64_15315</name>
</gene>